<keyword evidence="1" id="KW-1133">Transmembrane helix</keyword>
<proteinExistence type="predicted"/>
<organism evidence="2 3">
    <name type="scientific">Acetivibrio mesophilus</name>
    <dbReference type="NCBI Taxonomy" id="2487273"/>
    <lineage>
        <taxon>Bacteria</taxon>
        <taxon>Bacillati</taxon>
        <taxon>Bacillota</taxon>
        <taxon>Clostridia</taxon>
        <taxon>Eubacteriales</taxon>
        <taxon>Oscillospiraceae</taxon>
        <taxon>Acetivibrio</taxon>
    </lineage>
</organism>
<accession>A0A4Q0I7V8</accession>
<name>A0A4Q0I7V8_9FIRM</name>
<evidence type="ECO:0000256" key="1">
    <source>
        <dbReference type="SAM" id="Phobius"/>
    </source>
</evidence>
<keyword evidence="1" id="KW-0812">Transmembrane</keyword>
<reference evidence="3" key="1">
    <citation type="submission" date="2018-11" db="EMBL/GenBank/DDBJ databases">
        <title>Genome sequencing of a novel mesophilic and cellulolytic organism within the genus Hungateiclostridium.</title>
        <authorList>
            <person name="Rettenmaier R."/>
            <person name="Liebl W."/>
            <person name="Zverlov V."/>
        </authorList>
    </citation>
    <scope>NUCLEOTIDE SEQUENCE [LARGE SCALE GENOMIC DNA]</scope>
    <source>
        <strain evidence="3">N2K1</strain>
    </source>
</reference>
<gene>
    <name evidence="2" type="ORF">EFD62_04220</name>
</gene>
<dbReference type="OrthoDB" id="9778037at2"/>
<dbReference type="PANTHER" id="PTHR34351">
    <property type="entry name" value="SLR1927 PROTEIN-RELATED"/>
    <property type="match status" value="1"/>
</dbReference>
<feature type="transmembrane region" description="Helical" evidence="1">
    <location>
        <begin position="5"/>
        <end position="21"/>
    </location>
</feature>
<comment type="caution">
    <text evidence="2">The sequence shown here is derived from an EMBL/GenBank/DDBJ whole genome shotgun (WGS) entry which is preliminary data.</text>
</comment>
<sequence>MSYIVYLFMLIGMFLYTYIFGDETSMLMLYMLIFSPILSLILSIVSLRSLEISIDEKVHASQVEKGGVVGISLFLRNKSLIPISLIDISFIVPENLFPLDNPNPIVSLGPYKTQIINLEYRAKYRGIAEIGVKDIKIRDFLGFFRFSVSKRQNKVEGAREITVLNKISQLKMNSAFLLDSAQFANEDEGTALSDFNFLNCLNGEPGYEFREYQPGDPLHKVHWKLSAKTDVFMVRKDEGRGIPRKKLILDPVVIKGAKQKAESAGEREDKILDALISVADMLIKAGRDVEVWLLEHGEWMSYLIKDREQIVRMQHRLAAYKFLPSKERLSKERLPTSIITMHSGNGRIFAGGDAIVFTASFDNELSEIMKGMQELKMTVDLVAIKHAGNIIKSAGWEKEQPRAAKMNQWIIGLGDEISEVLV</sequence>
<dbReference type="AlphaFoldDB" id="A0A4Q0I7V8"/>
<evidence type="ECO:0000313" key="2">
    <source>
        <dbReference type="EMBL" id="RXE59965.1"/>
    </source>
</evidence>
<feature type="transmembrane region" description="Helical" evidence="1">
    <location>
        <begin position="27"/>
        <end position="47"/>
    </location>
</feature>
<keyword evidence="3" id="KW-1185">Reference proteome</keyword>
<dbReference type="EMBL" id="RLII01000003">
    <property type="protein sequence ID" value="RXE59965.1"/>
    <property type="molecule type" value="Genomic_DNA"/>
</dbReference>
<evidence type="ECO:0000313" key="3">
    <source>
        <dbReference type="Proteomes" id="UP000289166"/>
    </source>
</evidence>
<dbReference type="Proteomes" id="UP000289166">
    <property type="component" value="Unassembled WGS sequence"/>
</dbReference>
<keyword evidence="1" id="KW-0472">Membrane</keyword>
<protein>
    <submittedName>
        <fullName evidence="2">DUF58 domain-containing protein</fullName>
    </submittedName>
</protein>
<dbReference type="RefSeq" id="WP_069193368.1">
    <property type="nucleotide sequence ID" value="NZ_RLII01000003.1"/>
</dbReference>